<gene>
    <name evidence="1" type="ORF">K3722_10880</name>
</gene>
<dbReference type="RefSeq" id="WP_259956718.1">
    <property type="nucleotide sequence ID" value="NZ_CP081064.1"/>
</dbReference>
<proteinExistence type="predicted"/>
<sequence>MTIATRHGAEIISYEEVVIKAAFRSGSAIAEIERADCTLTYRGGTTRFSAPHRVRIPIHDGPQADLGVECEAEIGPAAVKSARVIKPSVPAHSKDAPEQRIYPDRFAVTFR</sequence>
<dbReference type="EMBL" id="CP081078">
    <property type="protein sequence ID" value="UWQ57041.1"/>
    <property type="molecule type" value="Genomic_DNA"/>
</dbReference>
<accession>A0ABY5WS74</accession>
<evidence type="ECO:0008006" key="3">
    <source>
        <dbReference type="Google" id="ProtNLM"/>
    </source>
</evidence>
<keyword evidence="2" id="KW-1185">Reference proteome</keyword>
<reference evidence="1" key="1">
    <citation type="submission" date="2021-08" db="EMBL/GenBank/DDBJ databases">
        <authorList>
            <person name="Nwanade C."/>
            <person name="Wang M."/>
            <person name="Masoudi A."/>
            <person name="Yu Z."/>
            <person name="Liu J."/>
        </authorList>
    </citation>
    <scope>NUCLEOTIDE SEQUENCE</scope>
    <source>
        <strain evidence="1">S141</strain>
    </source>
</reference>
<protein>
    <recommendedName>
        <fullName evidence="3">Urease accessory protein UreD</fullName>
    </recommendedName>
</protein>
<evidence type="ECO:0000313" key="2">
    <source>
        <dbReference type="Proteomes" id="UP001058184"/>
    </source>
</evidence>
<organism evidence="1 2">
    <name type="scientific">Leisingera caerulea</name>
    <name type="common">Phaeobacter caeruleus</name>
    <dbReference type="NCBI Taxonomy" id="506591"/>
    <lineage>
        <taxon>Bacteria</taxon>
        <taxon>Pseudomonadati</taxon>
        <taxon>Pseudomonadota</taxon>
        <taxon>Alphaproteobacteria</taxon>
        <taxon>Rhodobacterales</taxon>
        <taxon>Roseobacteraceae</taxon>
        <taxon>Leisingera</taxon>
    </lineage>
</organism>
<evidence type="ECO:0000313" key="1">
    <source>
        <dbReference type="EMBL" id="UWQ57041.1"/>
    </source>
</evidence>
<dbReference type="Proteomes" id="UP001058184">
    <property type="component" value="Chromosome"/>
</dbReference>
<name>A0ABY5WS74_LEICA</name>